<proteinExistence type="predicted"/>
<gene>
    <name evidence="3" type="ORF">JHX87_05495</name>
</gene>
<organism evidence="3 4">
    <name type="scientific">Paracoccus fistulariae</name>
    <dbReference type="NCBI Taxonomy" id="658446"/>
    <lineage>
        <taxon>Bacteria</taxon>
        <taxon>Pseudomonadati</taxon>
        <taxon>Pseudomonadota</taxon>
        <taxon>Alphaproteobacteria</taxon>
        <taxon>Rhodobacterales</taxon>
        <taxon>Paracoccaceae</taxon>
        <taxon>Paracoccus</taxon>
    </lineage>
</organism>
<reference evidence="3 4" key="1">
    <citation type="submission" date="2021-01" db="EMBL/GenBank/DDBJ databases">
        <title>Biogeographic distribution of Paracoccus.</title>
        <authorList>
            <person name="Hollensteiner J."/>
            <person name="Leineberger J."/>
            <person name="Brinkhoff T."/>
            <person name="Daniel R."/>
        </authorList>
    </citation>
    <scope>NUCLEOTIDE SEQUENCE [LARGE SCALE GENOMIC DNA]</scope>
    <source>
        <strain evidence="3 4">KCTC 22803</strain>
    </source>
</reference>
<dbReference type="Pfam" id="PF00583">
    <property type="entry name" value="Acetyltransf_1"/>
    <property type="match status" value="1"/>
</dbReference>
<evidence type="ECO:0000259" key="2">
    <source>
        <dbReference type="PROSITE" id="PS51725"/>
    </source>
</evidence>
<dbReference type="RefSeq" id="WP_271883014.1">
    <property type="nucleotide sequence ID" value="NZ_CP067136.1"/>
</dbReference>
<dbReference type="PROSITE" id="PS51725">
    <property type="entry name" value="ABM"/>
    <property type="match status" value="1"/>
</dbReference>
<sequence>MSCACGHHHAPRTGCTNGQPVALSSPMIALSGRLICADMAQMMLAMDLLPEHVRLSRAEPGCLRFDIGQDDDPLIWSLSELFTDAAAFQAHRDRNAASVWGRESRDLRRDFNRREVQPVMRAEIAADADAIDDLLTQAFDGPSEAQLVRGLRADGDLPISLVVEAEGTLLGHIALSPLRAERPAYALAPLAVHPKMQGRGLGGALIRAAVAQAGDAAIVLLGDPAYYARFGFRPVDLTSAYAGPYLQMLGNLPAQSRIDHAPAFARL</sequence>
<dbReference type="Gene3D" id="3.30.70.100">
    <property type="match status" value="1"/>
</dbReference>
<dbReference type="SUPFAM" id="SSF54909">
    <property type="entry name" value="Dimeric alpha+beta barrel"/>
    <property type="match status" value="1"/>
</dbReference>
<feature type="domain" description="N-acetyltransferase" evidence="1">
    <location>
        <begin position="118"/>
        <end position="253"/>
    </location>
</feature>
<dbReference type="Proteomes" id="UP001219349">
    <property type="component" value="Chromosome"/>
</dbReference>
<feature type="domain" description="ABM" evidence="2">
    <location>
        <begin position="27"/>
        <end position="116"/>
    </location>
</feature>
<dbReference type="InterPro" id="IPR011008">
    <property type="entry name" value="Dimeric_a/b-barrel"/>
</dbReference>
<dbReference type="Gene3D" id="3.40.630.30">
    <property type="match status" value="1"/>
</dbReference>
<evidence type="ECO:0000313" key="4">
    <source>
        <dbReference type="Proteomes" id="UP001219349"/>
    </source>
</evidence>
<dbReference type="CDD" id="cd04301">
    <property type="entry name" value="NAT_SF"/>
    <property type="match status" value="1"/>
</dbReference>
<dbReference type="Pfam" id="PF03992">
    <property type="entry name" value="ABM"/>
    <property type="match status" value="1"/>
</dbReference>
<dbReference type="EMBL" id="CP067136">
    <property type="protein sequence ID" value="WCR08270.1"/>
    <property type="molecule type" value="Genomic_DNA"/>
</dbReference>
<evidence type="ECO:0000259" key="1">
    <source>
        <dbReference type="PROSITE" id="PS51186"/>
    </source>
</evidence>
<accession>A0ABY7SMQ1</accession>
<dbReference type="SUPFAM" id="SSF55729">
    <property type="entry name" value="Acyl-CoA N-acyltransferases (Nat)"/>
    <property type="match status" value="1"/>
</dbReference>
<protein>
    <submittedName>
        <fullName evidence="3">GNAT family N-acetyltransferase</fullName>
    </submittedName>
</protein>
<dbReference type="InterPro" id="IPR000182">
    <property type="entry name" value="GNAT_dom"/>
</dbReference>
<keyword evidence="4" id="KW-1185">Reference proteome</keyword>
<name>A0ABY7SMQ1_9RHOB</name>
<dbReference type="InterPro" id="IPR007138">
    <property type="entry name" value="ABM_dom"/>
</dbReference>
<dbReference type="InterPro" id="IPR016181">
    <property type="entry name" value="Acyl_CoA_acyltransferase"/>
</dbReference>
<dbReference type="PROSITE" id="PS51186">
    <property type="entry name" value="GNAT"/>
    <property type="match status" value="1"/>
</dbReference>
<evidence type="ECO:0000313" key="3">
    <source>
        <dbReference type="EMBL" id="WCR08270.1"/>
    </source>
</evidence>